<evidence type="ECO:0000256" key="3">
    <source>
        <dbReference type="PIRNR" id="PIRNR028729"/>
    </source>
</evidence>
<evidence type="ECO:0000313" key="7">
    <source>
        <dbReference type="Proteomes" id="UP000826195"/>
    </source>
</evidence>
<dbReference type="InterPro" id="IPR036296">
    <property type="entry name" value="SKP1-like_dim_sf"/>
</dbReference>
<comment type="caution">
    <text evidence="6">The sequence shown here is derived from an EMBL/GenBank/DDBJ whole genome shotgun (WGS) entry which is preliminary data.</text>
</comment>
<keyword evidence="7" id="KW-1185">Reference proteome</keyword>
<comment type="pathway">
    <text evidence="3">Protein modification; protein ubiquitination.</text>
</comment>
<dbReference type="SUPFAM" id="SSF54695">
    <property type="entry name" value="POZ domain"/>
    <property type="match status" value="1"/>
</dbReference>
<dbReference type="GO" id="GO:0006511">
    <property type="term" value="P:ubiquitin-dependent protein catabolic process"/>
    <property type="evidence" value="ECO:0007669"/>
    <property type="project" value="InterPro"/>
</dbReference>
<accession>A0AAV7IQ44</accession>
<dbReference type="Pfam" id="PF03931">
    <property type="entry name" value="Skp1_POZ"/>
    <property type="match status" value="1"/>
</dbReference>
<evidence type="ECO:0000256" key="2">
    <source>
        <dbReference type="ARBA" id="ARBA00022786"/>
    </source>
</evidence>
<evidence type="ECO:0008006" key="8">
    <source>
        <dbReference type="Google" id="ProtNLM"/>
    </source>
</evidence>
<dbReference type="InterPro" id="IPR011333">
    <property type="entry name" value="SKP1/BTB/POZ_sf"/>
</dbReference>
<evidence type="ECO:0000259" key="5">
    <source>
        <dbReference type="Pfam" id="PF03931"/>
    </source>
</evidence>
<gene>
    <name evidence="6" type="ORF">KQX54_014544</name>
</gene>
<reference evidence="6 7" key="1">
    <citation type="journal article" date="2021" name="J. Hered.">
        <title>A chromosome-level genome assembly of the parasitoid wasp, Cotesia glomerata (Hymenoptera: Braconidae).</title>
        <authorList>
            <person name="Pinto B.J."/>
            <person name="Weis J.J."/>
            <person name="Gamble T."/>
            <person name="Ode P.J."/>
            <person name="Paul R."/>
            <person name="Zaspel J.M."/>
        </authorList>
    </citation>
    <scope>NUCLEOTIDE SEQUENCE [LARGE SCALE GENOMIC DNA]</scope>
    <source>
        <strain evidence="6">CgM1</strain>
    </source>
</reference>
<dbReference type="AlphaFoldDB" id="A0AAV7IQ44"/>
<dbReference type="PANTHER" id="PTHR11165">
    <property type="entry name" value="SKP1"/>
    <property type="match status" value="1"/>
</dbReference>
<dbReference type="Proteomes" id="UP000826195">
    <property type="component" value="Unassembled WGS sequence"/>
</dbReference>
<comment type="similarity">
    <text evidence="1 3">Belongs to the SKP1 family.</text>
</comment>
<dbReference type="EMBL" id="JAHXZJ010001119">
    <property type="protein sequence ID" value="KAH0554994.1"/>
    <property type="molecule type" value="Genomic_DNA"/>
</dbReference>
<name>A0AAV7IQ44_COTGL</name>
<evidence type="ECO:0000313" key="6">
    <source>
        <dbReference type="EMBL" id="KAH0554994.1"/>
    </source>
</evidence>
<dbReference type="InterPro" id="IPR016897">
    <property type="entry name" value="SKP1"/>
</dbReference>
<proteinExistence type="inferred from homology"/>
<evidence type="ECO:0000259" key="4">
    <source>
        <dbReference type="Pfam" id="PF01466"/>
    </source>
</evidence>
<dbReference type="InterPro" id="IPR016072">
    <property type="entry name" value="Skp1_comp_dimer"/>
</dbReference>
<dbReference type="PIRSF" id="PIRSF028729">
    <property type="entry name" value="E3_ubiquit_lig_SCF_Skp"/>
    <property type="match status" value="1"/>
</dbReference>
<feature type="domain" description="SKP1 component dimerisation" evidence="4">
    <location>
        <begin position="110"/>
        <end position="154"/>
    </location>
</feature>
<protein>
    <recommendedName>
        <fullName evidence="8">Skp1-related protein</fullName>
    </recommendedName>
</protein>
<feature type="domain" description="SKP1 component POZ" evidence="5">
    <location>
        <begin position="5"/>
        <end position="60"/>
    </location>
</feature>
<dbReference type="SUPFAM" id="SSF81382">
    <property type="entry name" value="Skp1 dimerisation domain-like"/>
    <property type="match status" value="1"/>
</dbReference>
<keyword evidence="2 3" id="KW-0833">Ubl conjugation pathway</keyword>
<dbReference type="Gene3D" id="3.30.710.10">
    <property type="entry name" value="Potassium Channel Kv1.1, Chain A"/>
    <property type="match status" value="1"/>
</dbReference>
<dbReference type="SMART" id="SM00512">
    <property type="entry name" value="Skp1"/>
    <property type="match status" value="1"/>
</dbReference>
<dbReference type="InterPro" id="IPR016073">
    <property type="entry name" value="Skp1_comp_POZ"/>
</dbReference>
<dbReference type="Pfam" id="PF01466">
    <property type="entry name" value="Skp1"/>
    <property type="match status" value="1"/>
</dbReference>
<sequence length="160" mass="18174">MADLELISADGTIFLVDKDVVNNWSTVTEMLELFQEESDSQVPLPAVNKSELKKIIDWSRANGGNFPRPNAEGDSVTVQLTEADQFYFGNIENDELINVINAANYLGIERLLDVTTQLLADIIRVKEPHEIRAEFNLINDLHEKDEAVLREEYELINNEL</sequence>
<dbReference type="InterPro" id="IPR001232">
    <property type="entry name" value="SKP1-like"/>
</dbReference>
<organism evidence="6 7">
    <name type="scientific">Cotesia glomerata</name>
    <name type="common">Lepidopteran parasitic wasp</name>
    <name type="synonym">Apanteles glomeratus</name>
    <dbReference type="NCBI Taxonomy" id="32391"/>
    <lineage>
        <taxon>Eukaryota</taxon>
        <taxon>Metazoa</taxon>
        <taxon>Ecdysozoa</taxon>
        <taxon>Arthropoda</taxon>
        <taxon>Hexapoda</taxon>
        <taxon>Insecta</taxon>
        <taxon>Pterygota</taxon>
        <taxon>Neoptera</taxon>
        <taxon>Endopterygota</taxon>
        <taxon>Hymenoptera</taxon>
        <taxon>Apocrita</taxon>
        <taxon>Ichneumonoidea</taxon>
        <taxon>Braconidae</taxon>
        <taxon>Microgastrinae</taxon>
        <taxon>Cotesia</taxon>
    </lineage>
</organism>
<evidence type="ECO:0000256" key="1">
    <source>
        <dbReference type="ARBA" id="ARBA00009993"/>
    </source>
</evidence>